<dbReference type="InterPro" id="IPR029765">
    <property type="entry name" value="Mev_diP_decarb"/>
</dbReference>
<evidence type="ECO:0000256" key="5">
    <source>
        <dbReference type="ARBA" id="ARBA00022840"/>
    </source>
</evidence>
<dbReference type="GO" id="GO:0005524">
    <property type="term" value="F:ATP binding"/>
    <property type="evidence" value="ECO:0007669"/>
    <property type="project" value="UniProtKB-KW"/>
</dbReference>
<protein>
    <recommendedName>
        <fullName evidence="2">diphosphomevalonate decarboxylase</fullName>
        <ecNumber evidence="2">4.1.1.33</ecNumber>
    </recommendedName>
</protein>
<dbReference type="EC" id="4.1.1.33" evidence="2"/>
<dbReference type="NCBIfam" id="TIGR01240">
    <property type="entry name" value="mevDPdecarb"/>
    <property type="match status" value="1"/>
</dbReference>
<accession>A0A0R2B8H5</accession>
<keyword evidence="3" id="KW-0444">Lipid biosynthesis</keyword>
<dbReference type="Gene3D" id="3.30.230.10">
    <property type="match status" value="1"/>
</dbReference>
<dbReference type="PANTHER" id="PTHR10977:SF3">
    <property type="entry name" value="DIPHOSPHOMEVALONATE DECARBOXYLASE"/>
    <property type="match status" value="1"/>
</dbReference>
<dbReference type="PIRSF" id="PIRSF015950">
    <property type="entry name" value="Mev_P_decrbx"/>
    <property type="match status" value="1"/>
</dbReference>
<dbReference type="PANTHER" id="PTHR10977">
    <property type="entry name" value="DIPHOSPHOMEVALONATE DECARBOXYLASE"/>
    <property type="match status" value="1"/>
</dbReference>
<comment type="caution">
    <text evidence="10">The sequence shown here is derived from an EMBL/GenBank/DDBJ whole genome shotgun (WGS) entry which is preliminary data.</text>
</comment>
<gene>
    <name evidence="10" type="ORF">FC34_GL000391</name>
</gene>
<dbReference type="Pfam" id="PF22700">
    <property type="entry name" value="MVD-like_N"/>
    <property type="match status" value="1"/>
</dbReference>
<dbReference type="FunFam" id="3.30.230.10:FF:000072">
    <property type="entry name" value="Diphosphomevalonate decarboxylase"/>
    <property type="match status" value="1"/>
</dbReference>
<dbReference type="GO" id="GO:0004163">
    <property type="term" value="F:diphosphomevalonate decarboxylase activity"/>
    <property type="evidence" value="ECO:0007669"/>
    <property type="project" value="UniProtKB-EC"/>
</dbReference>
<dbReference type="GO" id="GO:0005829">
    <property type="term" value="C:cytosol"/>
    <property type="evidence" value="ECO:0007669"/>
    <property type="project" value="InterPro"/>
</dbReference>
<dbReference type="Pfam" id="PF18376">
    <property type="entry name" value="MDD_C"/>
    <property type="match status" value="1"/>
</dbReference>
<evidence type="ECO:0000256" key="1">
    <source>
        <dbReference type="ARBA" id="ARBA00008831"/>
    </source>
</evidence>
<dbReference type="EMBL" id="AYZQ01000001">
    <property type="protein sequence ID" value="KRM72681.1"/>
    <property type="molecule type" value="Genomic_DNA"/>
</dbReference>
<feature type="domain" description="Mvd1 C-terminal" evidence="8">
    <location>
        <begin position="172"/>
        <end position="305"/>
    </location>
</feature>
<dbReference type="Proteomes" id="UP000051672">
    <property type="component" value="Unassembled WGS sequence"/>
</dbReference>
<keyword evidence="5" id="KW-0067">ATP-binding</keyword>
<dbReference type="InterPro" id="IPR020568">
    <property type="entry name" value="Ribosomal_Su5_D2-typ_SF"/>
</dbReference>
<dbReference type="SUPFAM" id="SSF55060">
    <property type="entry name" value="GHMP Kinase, C-terminal domain"/>
    <property type="match status" value="1"/>
</dbReference>
<dbReference type="OrthoDB" id="5498344at2"/>
<evidence type="ECO:0000313" key="10">
    <source>
        <dbReference type="EMBL" id="KRM72681.1"/>
    </source>
</evidence>
<dbReference type="InterPro" id="IPR014721">
    <property type="entry name" value="Ribsml_uS5_D2-typ_fold_subgr"/>
</dbReference>
<evidence type="ECO:0000256" key="7">
    <source>
        <dbReference type="ARBA" id="ARBA00023239"/>
    </source>
</evidence>
<dbReference type="RefSeq" id="WP_057893702.1">
    <property type="nucleotide sequence ID" value="NZ_AYZQ01000001.1"/>
</dbReference>
<dbReference type="GO" id="GO:0019287">
    <property type="term" value="P:isopentenyl diphosphate biosynthetic process, mevalonate pathway"/>
    <property type="evidence" value="ECO:0007669"/>
    <property type="project" value="InterPro"/>
</dbReference>
<dbReference type="Gene3D" id="3.30.70.890">
    <property type="entry name" value="GHMP kinase, C-terminal domain"/>
    <property type="match status" value="1"/>
</dbReference>
<organism evidence="10 11">
    <name type="scientific">Lacticaseibacillus brantae DSM 23927</name>
    <dbReference type="NCBI Taxonomy" id="1423727"/>
    <lineage>
        <taxon>Bacteria</taxon>
        <taxon>Bacillati</taxon>
        <taxon>Bacillota</taxon>
        <taxon>Bacilli</taxon>
        <taxon>Lactobacillales</taxon>
        <taxon>Lactobacillaceae</taxon>
        <taxon>Lacticaseibacillus</taxon>
    </lineage>
</organism>
<reference evidence="10 11" key="1">
    <citation type="journal article" date="2015" name="Genome Announc.">
        <title>Expanding the biotechnology potential of lactobacilli through comparative genomics of 213 strains and associated genera.</title>
        <authorList>
            <person name="Sun Z."/>
            <person name="Harris H.M."/>
            <person name="McCann A."/>
            <person name="Guo C."/>
            <person name="Argimon S."/>
            <person name="Zhang W."/>
            <person name="Yang X."/>
            <person name="Jeffery I.B."/>
            <person name="Cooney J.C."/>
            <person name="Kagawa T.F."/>
            <person name="Liu W."/>
            <person name="Song Y."/>
            <person name="Salvetti E."/>
            <person name="Wrobel A."/>
            <person name="Rasinkangas P."/>
            <person name="Parkhill J."/>
            <person name="Rea M.C."/>
            <person name="O'Sullivan O."/>
            <person name="Ritari J."/>
            <person name="Douillard F.P."/>
            <person name="Paul Ross R."/>
            <person name="Yang R."/>
            <person name="Briner A.E."/>
            <person name="Felis G.E."/>
            <person name="de Vos W.M."/>
            <person name="Barrangou R."/>
            <person name="Klaenhammer T.R."/>
            <person name="Caufield P.W."/>
            <person name="Cui Y."/>
            <person name="Zhang H."/>
            <person name="O'Toole P.W."/>
        </authorList>
    </citation>
    <scope>NUCLEOTIDE SEQUENCE [LARGE SCALE GENOMIC DNA]</scope>
    <source>
        <strain evidence="10 11">DSM 23927</strain>
    </source>
</reference>
<keyword evidence="7" id="KW-0456">Lyase</keyword>
<keyword evidence="11" id="KW-1185">Reference proteome</keyword>
<dbReference type="PATRIC" id="fig|1423727.3.peg.393"/>
<proteinExistence type="inferred from homology"/>
<dbReference type="AlphaFoldDB" id="A0A0R2B8H5"/>
<sequence length="317" mass="33688">MTTARAHTNIALIKYWGKKDPDLMLPYTSSLSMTLADYYTETSVHFDASLDADQFYLDGRQTPAAKVSAFLDLVRQQAGRQEFATVTSANHVPTTAGLASSASAYAALALAASTAAGMELSATELSRLARRGSGSASRSIAGGFVIWHRGHDDATSYAEPVATQPTIPIRMVVVLVNGGQKAVSSRAGMQNTVATSPFYSSFVTSNEAAIAPMQTALANNDFTMIGELAEASSYQMHATMLAAKPALSYFEPKTITALQHVQQLRQAGIPAYATMDAGPNVKILTLAPFVDRIVSTLRQDFKTVTVTQPGPAATLID</sequence>
<dbReference type="SUPFAM" id="SSF54211">
    <property type="entry name" value="Ribosomal protein S5 domain 2-like"/>
    <property type="match status" value="1"/>
</dbReference>
<dbReference type="InterPro" id="IPR053859">
    <property type="entry name" value="MVD-like_N"/>
</dbReference>
<feature type="domain" description="Diphosphomevalonate decarboxylase-like N-terminal" evidence="9">
    <location>
        <begin position="6"/>
        <end position="158"/>
    </location>
</feature>
<dbReference type="STRING" id="1423727.FC34_GL000391"/>
<evidence type="ECO:0000259" key="9">
    <source>
        <dbReference type="Pfam" id="PF22700"/>
    </source>
</evidence>
<dbReference type="InterPro" id="IPR005935">
    <property type="entry name" value="Mev_decarb"/>
</dbReference>
<keyword evidence="4" id="KW-0547">Nucleotide-binding</keyword>
<dbReference type="InterPro" id="IPR036554">
    <property type="entry name" value="GHMP_kinase_C_sf"/>
</dbReference>
<evidence type="ECO:0000256" key="3">
    <source>
        <dbReference type="ARBA" id="ARBA00022516"/>
    </source>
</evidence>
<name>A0A0R2B8H5_9LACO</name>
<evidence type="ECO:0000256" key="6">
    <source>
        <dbReference type="ARBA" id="ARBA00023098"/>
    </source>
</evidence>
<comment type="similarity">
    <text evidence="1">Belongs to the diphosphomevalonate decarboxylase family.</text>
</comment>
<evidence type="ECO:0000256" key="4">
    <source>
        <dbReference type="ARBA" id="ARBA00022741"/>
    </source>
</evidence>
<evidence type="ECO:0000313" key="11">
    <source>
        <dbReference type="Proteomes" id="UP000051672"/>
    </source>
</evidence>
<keyword evidence="6" id="KW-0443">Lipid metabolism</keyword>
<dbReference type="InterPro" id="IPR041431">
    <property type="entry name" value="Mvd1_C"/>
</dbReference>
<evidence type="ECO:0000256" key="2">
    <source>
        <dbReference type="ARBA" id="ARBA00012296"/>
    </source>
</evidence>
<evidence type="ECO:0000259" key="8">
    <source>
        <dbReference type="Pfam" id="PF18376"/>
    </source>
</evidence>